<comment type="caution">
    <text evidence="2">The sequence shown here is derived from an EMBL/GenBank/DDBJ whole genome shotgun (WGS) entry which is preliminary data.</text>
</comment>
<keyword evidence="1" id="KW-0732">Signal</keyword>
<dbReference type="Proteomes" id="UP000628984">
    <property type="component" value="Unassembled WGS sequence"/>
</dbReference>
<feature type="chain" id="PRO_5036734855" description="DUF1176 domain-containing protein" evidence="1">
    <location>
        <begin position="18"/>
        <end position="194"/>
    </location>
</feature>
<gene>
    <name evidence="2" type="ORF">GCM10011452_31250</name>
</gene>
<keyword evidence="3" id="KW-1185">Reference proteome</keyword>
<dbReference type="EMBL" id="BMYQ01000012">
    <property type="protein sequence ID" value="GGW40580.1"/>
    <property type="molecule type" value="Genomic_DNA"/>
</dbReference>
<name>A0A918J1B2_9RHOB</name>
<proteinExistence type="predicted"/>
<sequence length="194" mass="21187">MRAALFPLILLATPAIADPADEAATAAFVATYRDACFSAFDEQGQLIEPPTRHEAQSTTSYDGSKTPITLWEFSCMMGAYNLSSVVYARSDLTGLVPMTFATPDLTIITEDPADPESAVKEVKIAGWSASPFVTNASFDPLTGEMSEYSKWRGIGDASSASVWRLVDEKFRLIRHEVDATYDGELNPQTLVQFD</sequence>
<accession>A0A918J1B2</accession>
<evidence type="ECO:0008006" key="4">
    <source>
        <dbReference type="Google" id="ProtNLM"/>
    </source>
</evidence>
<protein>
    <recommendedName>
        <fullName evidence="4">DUF1176 domain-containing protein</fullName>
    </recommendedName>
</protein>
<evidence type="ECO:0000256" key="1">
    <source>
        <dbReference type="SAM" id="SignalP"/>
    </source>
</evidence>
<dbReference type="Pfam" id="PF06674">
    <property type="entry name" value="DUF1176"/>
    <property type="match status" value="1"/>
</dbReference>
<organism evidence="2 3">
    <name type="scientific">Gemmobacter lanyuensis</name>
    <dbReference type="NCBI Taxonomy" id="1054497"/>
    <lineage>
        <taxon>Bacteria</taxon>
        <taxon>Pseudomonadati</taxon>
        <taxon>Pseudomonadota</taxon>
        <taxon>Alphaproteobacteria</taxon>
        <taxon>Rhodobacterales</taxon>
        <taxon>Paracoccaceae</taxon>
        <taxon>Gemmobacter</taxon>
    </lineage>
</organism>
<dbReference type="RefSeq" id="WP_189634810.1">
    <property type="nucleotide sequence ID" value="NZ_BMYQ01000012.1"/>
</dbReference>
<feature type="signal peptide" evidence="1">
    <location>
        <begin position="1"/>
        <end position="17"/>
    </location>
</feature>
<dbReference type="AlphaFoldDB" id="A0A918J1B2"/>
<dbReference type="InterPro" id="IPR009560">
    <property type="entry name" value="DUF1176"/>
</dbReference>
<reference evidence="2" key="1">
    <citation type="journal article" date="2014" name="Int. J. Syst. Evol. Microbiol.">
        <title>Complete genome sequence of Corynebacterium casei LMG S-19264T (=DSM 44701T), isolated from a smear-ripened cheese.</title>
        <authorList>
            <consortium name="US DOE Joint Genome Institute (JGI-PGF)"/>
            <person name="Walter F."/>
            <person name="Albersmeier A."/>
            <person name="Kalinowski J."/>
            <person name="Ruckert C."/>
        </authorList>
    </citation>
    <scope>NUCLEOTIDE SEQUENCE</scope>
    <source>
        <strain evidence="2">KCTC 23714</strain>
    </source>
</reference>
<reference evidence="2" key="2">
    <citation type="submission" date="2020-09" db="EMBL/GenBank/DDBJ databases">
        <authorList>
            <person name="Sun Q."/>
            <person name="Kim S."/>
        </authorList>
    </citation>
    <scope>NUCLEOTIDE SEQUENCE</scope>
    <source>
        <strain evidence="2">KCTC 23714</strain>
    </source>
</reference>
<evidence type="ECO:0000313" key="3">
    <source>
        <dbReference type="Proteomes" id="UP000628984"/>
    </source>
</evidence>
<evidence type="ECO:0000313" key="2">
    <source>
        <dbReference type="EMBL" id="GGW40580.1"/>
    </source>
</evidence>